<dbReference type="Proteomes" id="UP000029981">
    <property type="component" value="Chromosome 3"/>
</dbReference>
<reference evidence="2 3" key="3">
    <citation type="journal article" date="2010" name="BMC Genomics">
        <title>Transcriptome sequencing and comparative analysis of cucumber flowers with different sex types.</title>
        <authorList>
            <person name="Guo S."/>
            <person name="Zheng Y."/>
            <person name="Joung J.G."/>
            <person name="Liu S."/>
            <person name="Zhang Z."/>
            <person name="Crasta O.R."/>
            <person name="Sobral B.W."/>
            <person name="Xu Y."/>
            <person name="Huang S."/>
            <person name="Fei Z."/>
        </authorList>
    </citation>
    <scope>NUCLEOTIDE SEQUENCE [LARGE SCALE GENOMIC DNA]</scope>
    <source>
        <strain evidence="3">cv. 9930</strain>
    </source>
</reference>
<feature type="region of interest" description="Disordered" evidence="1">
    <location>
        <begin position="21"/>
        <end position="51"/>
    </location>
</feature>
<evidence type="ECO:0000256" key="1">
    <source>
        <dbReference type="SAM" id="MobiDB-lite"/>
    </source>
</evidence>
<keyword evidence="3" id="KW-1185">Reference proteome</keyword>
<evidence type="ECO:0000313" key="2">
    <source>
        <dbReference type="EMBL" id="KGN55733.1"/>
    </source>
</evidence>
<reference evidence="2 3" key="1">
    <citation type="journal article" date="2009" name="Nat. Genet.">
        <title>The genome of the cucumber, Cucumis sativus L.</title>
        <authorList>
            <person name="Huang S."/>
            <person name="Li R."/>
            <person name="Zhang Z."/>
            <person name="Li L."/>
            <person name="Gu X."/>
            <person name="Fan W."/>
            <person name="Lucas W.J."/>
            <person name="Wang X."/>
            <person name="Xie B."/>
            <person name="Ni P."/>
            <person name="Ren Y."/>
            <person name="Zhu H."/>
            <person name="Li J."/>
            <person name="Lin K."/>
            <person name="Jin W."/>
            <person name="Fei Z."/>
            <person name="Li G."/>
            <person name="Staub J."/>
            <person name="Kilian A."/>
            <person name="van der Vossen E.A."/>
            <person name="Wu Y."/>
            <person name="Guo J."/>
            <person name="He J."/>
            <person name="Jia Z."/>
            <person name="Ren Y."/>
            <person name="Tian G."/>
            <person name="Lu Y."/>
            <person name="Ruan J."/>
            <person name="Qian W."/>
            <person name="Wang M."/>
            <person name="Huang Q."/>
            <person name="Li B."/>
            <person name="Xuan Z."/>
            <person name="Cao J."/>
            <person name="Asan"/>
            <person name="Wu Z."/>
            <person name="Zhang J."/>
            <person name="Cai Q."/>
            <person name="Bai Y."/>
            <person name="Zhao B."/>
            <person name="Han Y."/>
            <person name="Li Y."/>
            <person name="Li X."/>
            <person name="Wang S."/>
            <person name="Shi Q."/>
            <person name="Liu S."/>
            <person name="Cho W.K."/>
            <person name="Kim J.Y."/>
            <person name="Xu Y."/>
            <person name="Heller-Uszynska K."/>
            <person name="Miao H."/>
            <person name="Cheng Z."/>
            <person name="Zhang S."/>
            <person name="Wu J."/>
            <person name="Yang Y."/>
            <person name="Kang H."/>
            <person name="Li M."/>
            <person name="Liang H."/>
            <person name="Ren X."/>
            <person name="Shi Z."/>
            <person name="Wen M."/>
            <person name="Jian M."/>
            <person name="Yang H."/>
            <person name="Zhang G."/>
            <person name="Yang Z."/>
            <person name="Chen R."/>
            <person name="Liu S."/>
            <person name="Li J."/>
            <person name="Ma L."/>
            <person name="Liu H."/>
            <person name="Zhou Y."/>
            <person name="Zhao J."/>
            <person name="Fang X."/>
            <person name="Li G."/>
            <person name="Fang L."/>
            <person name="Li Y."/>
            <person name="Liu D."/>
            <person name="Zheng H."/>
            <person name="Zhang Y."/>
            <person name="Qin N."/>
            <person name="Li Z."/>
            <person name="Yang G."/>
            <person name="Yang S."/>
            <person name="Bolund L."/>
            <person name="Kristiansen K."/>
            <person name="Zheng H."/>
            <person name="Li S."/>
            <person name="Zhang X."/>
            <person name="Yang H."/>
            <person name="Wang J."/>
            <person name="Sun R."/>
            <person name="Zhang B."/>
            <person name="Jiang S."/>
            <person name="Wang J."/>
            <person name="Du Y."/>
            <person name="Li S."/>
        </authorList>
    </citation>
    <scope>NUCLEOTIDE SEQUENCE [LARGE SCALE GENOMIC DNA]</scope>
    <source>
        <strain evidence="3">cv. 9930</strain>
    </source>
</reference>
<protein>
    <submittedName>
        <fullName evidence="2">Uncharacterized protein</fullName>
    </submittedName>
</protein>
<dbReference type="Gramene" id="KGN55733">
    <property type="protein sequence ID" value="KGN55733"/>
    <property type="gene ID" value="Csa_3G008900"/>
</dbReference>
<gene>
    <name evidence="2" type="ORF">Csa_3G008900</name>
</gene>
<name>A0A0A0L1T5_CUCSA</name>
<sequence length="118" mass="13276">MKKENKRVPKKIGAVLGYKLEKGNGRGRDDEMDTNEPLNSRVDRHSFRPEGRPVMEIPTVPLAPFRINAGSFTRLIARVVHVYSTKYIDTINIHQTGALFVRATAIFLSSEATKTCPH</sequence>
<feature type="compositionally biased region" description="Basic and acidic residues" evidence="1">
    <location>
        <begin position="41"/>
        <end position="51"/>
    </location>
</feature>
<accession>A0A0A0L1T5</accession>
<reference evidence="2 3" key="2">
    <citation type="journal article" date="2009" name="PLoS ONE">
        <title>An integrated genetic and cytogenetic map of the cucumber genome.</title>
        <authorList>
            <person name="Ren Y."/>
            <person name="Zhang Z."/>
            <person name="Liu J."/>
            <person name="Staub J.E."/>
            <person name="Han Y."/>
            <person name="Cheng Z."/>
            <person name="Li X."/>
            <person name="Lu J."/>
            <person name="Miao H."/>
            <person name="Kang H."/>
            <person name="Xie B."/>
            <person name="Gu X."/>
            <person name="Wang X."/>
            <person name="Du Y."/>
            <person name="Jin W."/>
            <person name="Huang S."/>
        </authorList>
    </citation>
    <scope>NUCLEOTIDE SEQUENCE [LARGE SCALE GENOMIC DNA]</scope>
    <source>
        <strain evidence="3">cv. 9930</strain>
    </source>
</reference>
<organism evidence="2 3">
    <name type="scientific">Cucumis sativus</name>
    <name type="common">Cucumber</name>
    <dbReference type="NCBI Taxonomy" id="3659"/>
    <lineage>
        <taxon>Eukaryota</taxon>
        <taxon>Viridiplantae</taxon>
        <taxon>Streptophyta</taxon>
        <taxon>Embryophyta</taxon>
        <taxon>Tracheophyta</taxon>
        <taxon>Spermatophyta</taxon>
        <taxon>Magnoliopsida</taxon>
        <taxon>eudicotyledons</taxon>
        <taxon>Gunneridae</taxon>
        <taxon>Pentapetalae</taxon>
        <taxon>rosids</taxon>
        <taxon>fabids</taxon>
        <taxon>Cucurbitales</taxon>
        <taxon>Cucurbitaceae</taxon>
        <taxon>Benincaseae</taxon>
        <taxon>Cucumis</taxon>
    </lineage>
</organism>
<evidence type="ECO:0000313" key="3">
    <source>
        <dbReference type="Proteomes" id="UP000029981"/>
    </source>
</evidence>
<reference evidence="2 3" key="4">
    <citation type="journal article" date="2011" name="BMC Genomics">
        <title>RNA-Seq improves annotation of protein-coding genes in the cucumber genome.</title>
        <authorList>
            <person name="Li Z."/>
            <person name="Zhang Z."/>
            <person name="Yan P."/>
            <person name="Huang S."/>
            <person name="Fei Z."/>
            <person name="Lin K."/>
        </authorList>
    </citation>
    <scope>NUCLEOTIDE SEQUENCE [LARGE SCALE GENOMIC DNA]</scope>
    <source>
        <strain evidence="3">cv. 9930</strain>
    </source>
</reference>
<dbReference type="AlphaFoldDB" id="A0A0A0L1T5"/>
<proteinExistence type="predicted"/>
<dbReference type="EMBL" id="CM002924">
    <property type="protein sequence ID" value="KGN55733.1"/>
    <property type="molecule type" value="Genomic_DNA"/>
</dbReference>